<dbReference type="Proteomes" id="UP001302222">
    <property type="component" value="Unassembled WGS sequence"/>
</dbReference>
<evidence type="ECO:0000259" key="1">
    <source>
        <dbReference type="Pfam" id="PF13468"/>
    </source>
</evidence>
<evidence type="ECO:0000313" key="3">
    <source>
        <dbReference type="Proteomes" id="UP001302222"/>
    </source>
</evidence>
<reference evidence="2 3" key="1">
    <citation type="submission" date="2023-12" db="EMBL/GenBank/DDBJ databases">
        <title>Novel species of the genus Arcicella isolated from rivers.</title>
        <authorList>
            <person name="Lu H."/>
        </authorList>
    </citation>
    <scope>NUCLEOTIDE SEQUENCE [LARGE SCALE GENOMIC DNA]</scope>
    <source>
        <strain evidence="2 3">DC25W</strain>
    </source>
</reference>
<dbReference type="EMBL" id="JAYGIM010000011">
    <property type="protein sequence ID" value="MEA5427955.1"/>
    <property type="molecule type" value="Genomic_DNA"/>
</dbReference>
<dbReference type="InterPro" id="IPR029068">
    <property type="entry name" value="Glyas_Bleomycin-R_OHBP_Dase"/>
</dbReference>
<protein>
    <submittedName>
        <fullName evidence="2">VOC family protein</fullName>
    </submittedName>
</protein>
<feature type="domain" description="Glyoxalase-like" evidence="1">
    <location>
        <begin position="29"/>
        <end position="181"/>
    </location>
</feature>
<dbReference type="RefSeq" id="WP_323259835.1">
    <property type="nucleotide sequence ID" value="NZ_JAYGIM010000011.1"/>
</dbReference>
<comment type="caution">
    <text evidence="2">The sequence shown here is derived from an EMBL/GenBank/DDBJ whole genome shotgun (WGS) entry which is preliminary data.</text>
</comment>
<evidence type="ECO:0000313" key="2">
    <source>
        <dbReference type="EMBL" id="MEA5427955.1"/>
    </source>
</evidence>
<gene>
    <name evidence="2" type="ORF">VB798_15285</name>
</gene>
<proteinExistence type="predicted"/>
<name>A0ABU5SKW9_9BACT</name>
<dbReference type="Gene3D" id="3.10.180.10">
    <property type="entry name" value="2,3-Dihydroxybiphenyl 1,2-Dioxygenase, domain 1"/>
    <property type="match status" value="1"/>
</dbReference>
<organism evidence="2 3">
    <name type="scientific">Arcicella lustrica</name>
    <dbReference type="NCBI Taxonomy" id="2984196"/>
    <lineage>
        <taxon>Bacteria</taxon>
        <taxon>Pseudomonadati</taxon>
        <taxon>Bacteroidota</taxon>
        <taxon>Cytophagia</taxon>
        <taxon>Cytophagales</taxon>
        <taxon>Flectobacillaceae</taxon>
        <taxon>Arcicella</taxon>
    </lineage>
</organism>
<keyword evidence="3" id="KW-1185">Reference proteome</keyword>
<accession>A0ABU5SKW9</accession>
<dbReference type="Pfam" id="PF13468">
    <property type="entry name" value="Glyoxalase_3"/>
    <property type="match status" value="1"/>
</dbReference>
<dbReference type="SUPFAM" id="SSF54593">
    <property type="entry name" value="Glyoxalase/Bleomycin resistance protein/Dihydroxybiphenyl dioxygenase"/>
    <property type="match status" value="1"/>
</dbReference>
<sequence length="283" mass="32671">MRILITIFILIYFVSATNGQIPSPNFISIDHIPIAVKNLDNSRKEFSDLLHFKVKNGKEHEGIKNYFIKFEDGTYLEFTTPIDSLQTIGKYYADFLKNRQGGTSLAIAVKSSDTLINYLNAQSIVYNIDSNRIWKTIEPKGFELFFIDYADKQWRDSKTNTTHLNTASSLKSAYILSPDINTDVKKYKLFGFSELKKGSFLNIPYRHLIIGDSHLYLLEAYKSKKITRFLNQQDLIGICGFEIKVKALSTLNKLLEKTDRVIIDKNRTIVYLQDLNLFFVFTE</sequence>
<dbReference type="InterPro" id="IPR025870">
    <property type="entry name" value="Glyoxalase-like_dom"/>
</dbReference>